<organism evidence="2 3">
    <name type="scientific">Bacillus carboniphilus</name>
    <dbReference type="NCBI Taxonomy" id="86663"/>
    <lineage>
        <taxon>Bacteria</taxon>
        <taxon>Bacillati</taxon>
        <taxon>Bacillota</taxon>
        <taxon>Bacilli</taxon>
        <taxon>Bacillales</taxon>
        <taxon>Bacillaceae</taxon>
        <taxon>Bacillus</taxon>
    </lineage>
</organism>
<evidence type="ECO:0000313" key="3">
    <source>
        <dbReference type="Proteomes" id="UP001197974"/>
    </source>
</evidence>
<name>A0ABY9JSB2_9BACI</name>
<feature type="signal peptide" evidence="1">
    <location>
        <begin position="1"/>
        <end position="19"/>
    </location>
</feature>
<proteinExistence type="predicted"/>
<dbReference type="PROSITE" id="PS51257">
    <property type="entry name" value="PROKAR_LIPOPROTEIN"/>
    <property type="match status" value="1"/>
</dbReference>
<gene>
    <name evidence="2" type="ORF">LC087_16445</name>
</gene>
<sequence>MKKLLLLVFLLLVTLSACVSNTWVLEKDRIDEDSNVGNYVVQLQNNETDFRGYKVFTISEGRKMVVISSGSSDKTLEFSKADITENNTTISIKEINEDAKEKNSYILIGIDRIEGELIVLNESEDQFKAYE</sequence>
<evidence type="ECO:0008006" key="4">
    <source>
        <dbReference type="Google" id="ProtNLM"/>
    </source>
</evidence>
<feature type="chain" id="PRO_5045505609" description="Lipoprotein" evidence="1">
    <location>
        <begin position="20"/>
        <end position="131"/>
    </location>
</feature>
<keyword evidence="3" id="KW-1185">Reference proteome</keyword>
<dbReference type="EMBL" id="CP129013">
    <property type="protein sequence ID" value="WLR42292.1"/>
    <property type="molecule type" value="Genomic_DNA"/>
</dbReference>
<evidence type="ECO:0000313" key="2">
    <source>
        <dbReference type="EMBL" id="WLR42292.1"/>
    </source>
</evidence>
<dbReference type="Proteomes" id="UP001197974">
    <property type="component" value="Chromosome"/>
</dbReference>
<keyword evidence="1" id="KW-0732">Signal</keyword>
<dbReference type="RefSeq" id="WP_226542667.1">
    <property type="nucleotide sequence ID" value="NZ_CP129013.1"/>
</dbReference>
<protein>
    <recommendedName>
        <fullName evidence="4">Lipoprotein</fullName>
    </recommendedName>
</protein>
<accession>A0ABY9JSB2</accession>
<evidence type="ECO:0000256" key="1">
    <source>
        <dbReference type="SAM" id="SignalP"/>
    </source>
</evidence>
<reference evidence="2 3" key="1">
    <citation type="submission" date="2023-06" db="EMBL/GenBank/DDBJ databases">
        <title>Five Gram-positive bacteria isolated from mangrove sediments in Shenzhen, Guangdong, China.</title>
        <authorList>
            <person name="Yu S."/>
            <person name="Zheng W."/>
            <person name="Huang Y."/>
        </authorList>
    </citation>
    <scope>NUCLEOTIDE SEQUENCE [LARGE SCALE GENOMIC DNA]</scope>
    <source>
        <strain evidence="2 3">SaN35-3</strain>
    </source>
</reference>